<proteinExistence type="inferred from homology"/>
<dbReference type="FunFam" id="3.20.20.80:FF:000069">
    <property type="entry name" value="Beta-glucosidase 1"/>
    <property type="match status" value="1"/>
</dbReference>
<evidence type="ECO:0000256" key="6">
    <source>
        <dbReference type="SAM" id="Phobius"/>
    </source>
</evidence>
<dbReference type="PANTHER" id="PTHR10353:SF29">
    <property type="entry name" value="BETA-GLUCOSIDASE 11"/>
    <property type="match status" value="1"/>
</dbReference>
<name>A0ABD3AJW7_9GENT</name>
<comment type="caution">
    <text evidence="7">The sequence shown here is derived from an EMBL/GenBank/DDBJ whole genome shotgun (WGS) entry which is preliminary data.</text>
</comment>
<dbReference type="InterPro" id="IPR017853">
    <property type="entry name" value="GH"/>
</dbReference>
<feature type="transmembrane region" description="Helical" evidence="6">
    <location>
        <begin position="12"/>
        <end position="34"/>
    </location>
</feature>
<dbReference type="Pfam" id="PF00232">
    <property type="entry name" value="Glyco_hydro_1"/>
    <property type="match status" value="1"/>
</dbReference>
<organism evidence="7 8">
    <name type="scientific">Cinchona calisaya</name>
    <dbReference type="NCBI Taxonomy" id="153742"/>
    <lineage>
        <taxon>Eukaryota</taxon>
        <taxon>Viridiplantae</taxon>
        <taxon>Streptophyta</taxon>
        <taxon>Embryophyta</taxon>
        <taxon>Tracheophyta</taxon>
        <taxon>Spermatophyta</taxon>
        <taxon>Magnoliopsida</taxon>
        <taxon>eudicotyledons</taxon>
        <taxon>Gunneridae</taxon>
        <taxon>Pentapetalae</taxon>
        <taxon>asterids</taxon>
        <taxon>lamiids</taxon>
        <taxon>Gentianales</taxon>
        <taxon>Rubiaceae</taxon>
        <taxon>Cinchonoideae</taxon>
        <taxon>Cinchoneae</taxon>
        <taxon>Cinchona</taxon>
    </lineage>
</organism>
<accession>A0ABD3AJW7</accession>
<evidence type="ECO:0000256" key="2">
    <source>
        <dbReference type="ARBA" id="ARBA00022729"/>
    </source>
</evidence>
<dbReference type="PRINTS" id="PR00131">
    <property type="entry name" value="GLHYDRLASE1"/>
</dbReference>
<dbReference type="PROSITE" id="PS00653">
    <property type="entry name" value="GLYCOSYL_HYDROL_F1_2"/>
    <property type="match status" value="1"/>
</dbReference>
<keyword evidence="8" id="KW-1185">Reference proteome</keyword>
<keyword evidence="4" id="KW-0325">Glycoprotein</keyword>
<gene>
    <name evidence="7" type="ORF">ACH5RR_010784</name>
</gene>
<evidence type="ECO:0000313" key="7">
    <source>
        <dbReference type="EMBL" id="KAL3531462.1"/>
    </source>
</evidence>
<sequence>MTPQRSSLNRLLLRLPVLAISIIILKIKCLWVPVCGLDDYVRGDFPPDFVFGCGTSAYQVEGAAFEDGRTPSIWDTYVHSGIVNEGNGDVACDTYHKYKEDVKLMADMGLKAYRFSISWSRLIPNGRGSVNPKGLQYYNNLINELINHGIQPYPTLFHVDTPQALEDEYGGWLSWEIVRDFTVFADECFKEFGDRVLYWTTLNEPNIFALGGYDYAQIPPGRCSLPFGKVCTQGNSSTEPYIAVHNMLLAHSSAVKLYKKKYQATQRGFVGINIYTFGVVPCTDSTADIIATQRANDYYIGWLVNPLIYGDYPDIMKKNGGTRMPVFTPDESKLVKGAFDFFGLNHYTTICVKDNPSSLNEEPRDVTADMAIQIIYGSTHFPPDQYSLTPSGLYGVLEYFKEVYGNPPIYIQENGQRTDRNGTLNDTLRVQYLHAYIGAVLDAVRNGSNTRGYFMWSLLDGFELLDGFKSSYGLFYVDLDDKELKRHPKLSAAWYSNFLKGRSSTMPGGLIDAAKYISAS</sequence>
<dbReference type="EMBL" id="JBJUIK010000004">
    <property type="protein sequence ID" value="KAL3531462.1"/>
    <property type="molecule type" value="Genomic_DNA"/>
</dbReference>
<dbReference type="GO" id="GO:0009821">
    <property type="term" value="P:alkaloid biosynthetic process"/>
    <property type="evidence" value="ECO:0007669"/>
    <property type="project" value="UniProtKB-ARBA"/>
</dbReference>
<dbReference type="InterPro" id="IPR033132">
    <property type="entry name" value="GH_1_N_CS"/>
</dbReference>
<evidence type="ECO:0000256" key="4">
    <source>
        <dbReference type="ARBA" id="ARBA00023180"/>
    </source>
</evidence>
<comment type="similarity">
    <text evidence="1 5">Belongs to the glycosyl hydrolase 1 family.</text>
</comment>
<dbReference type="Gene3D" id="3.20.20.80">
    <property type="entry name" value="Glycosidases"/>
    <property type="match status" value="1"/>
</dbReference>
<reference evidence="7 8" key="1">
    <citation type="submission" date="2024-11" db="EMBL/GenBank/DDBJ databases">
        <title>A near-complete genome assembly of Cinchona calisaya.</title>
        <authorList>
            <person name="Lian D.C."/>
            <person name="Zhao X.W."/>
            <person name="Wei L."/>
        </authorList>
    </citation>
    <scope>NUCLEOTIDE SEQUENCE [LARGE SCALE GENOMIC DNA]</scope>
    <source>
        <tissue evidence="7">Nenye</tissue>
    </source>
</reference>
<evidence type="ECO:0000256" key="3">
    <source>
        <dbReference type="ARBA" id="ARBA00022801"/>
    </source>
</evidence>
<protein>
    <submittedName>
        <fullName evidence="7">Uncharacterized protein</fullName>
    </submittedName>
</protein>
<dbReference type="Proteomes" id="UP001630127">
    <property type="component" value="Unassembled WGS sequence"/>
</dbReference>
<keyword evidence="6" id="KW-1133">Transmembrane helix</keyword>
<keyword evidence="3" id="KW-0378">Hydrolase</keyword>
<keyword evidence="2" id="KW-0732">Signal</keyword>
<evidence type="ECO:0000256" key="1">
    <source>
        <dbReference type="ARBA" id="ARBA00010838"/>
    </source>
</evidence>
<dbReference type="GO" id="GO:0016787">
    <property type="term" value="F:hydrolase activity"/>
    <property type="evidence" value="ECO:0007669"/>
    <property type="project" value="UniProtKB-KW"/>
</dbReference>
<dbReference type="SUPFAM" id="SSF51445">
    <property type="entry name" value="(Trans)glycosidases"/>
    <property type="match status" value="1"/>
</dbReference>
<dbReference type="PANTHER" id="PTHR10353">
    <property type="entry name" value="GLYCOSYL HYDROLASE"/>
    <property type="match status" value="1"/>
</dbReference>
<evidence type="ECO:0000256" key="5">
    <source>
        <dbReference type="RuleBase" id="RU003690"/>
    </source>
</evidence>
<keyword evidence="6" id="KW-0472">Membrane</keyword>
<evidence type="ECO:0000313" key="8">
    <source>
        <dbReference type="Proteomes" id="UP001630127"/>
    </source>
</evidence>
<dbReference type="AlphaFoldDB" id="A0ABD3AJW7"/>
<keyword evidence="6" id="KW-0812">Transmembrane</keyword>
<dbReference type="InterPro" id="IPR001360">
    <property type="entry name" value="Glyco_hydro_1"/>
</dbReference>